<proteinExistence type="predicted"/>
<evidence type="ECO:0000313" key="3">
    <source>
        <dbReference type="Proteomes" id="UP001249851"/>
    </source>
</evidence>
<evidence type="ECO:0000313" key="2">
    <source>
        <dbReference type="EMBL" id="KAK2570643.1"/>
    </source>
</evidence>
<accession>A0AAD9R008</accession>
<keyword evidence="3" id="KW-1185">Reference proteome</keyword>
<gene>
    <name evidence="2" type="ORF">P5673_004327</name>
</gene>
<reference evidence="2" key="1">
    <citation type="journal article" date="2023" name="G3 (Bethesda)">
        <title>Whole genome assembly and annotation of the endangered Caribbean coral Acropora cervicornis.</title>
        <authorList>
            <person name="Selwyn J.D."/>
            <person name="Vollmer S.V."/>
        </authorList>
    </citation>
    <scope>NUCLEOTIDE SEQUENCE</scope>
    <source>
        <strain evidence="2">K2</strain>
    </source>
</reference>
<dbReference type="Proteomes" id="UP001249851">
    <property type="component" value="Unassembled WGS sequence"/>
</dbReference>
<comment type="caution">
    <text evidence="2">The sequence shown here is derived from an EMBL/GenBank/DDBJ whole genome shotgun (WGS) entry which is preliminary data.</text>
</comment>
<organism evidence="2 3">
    <name type="scientific">Acropora cervicornis</name>
    <name type="common">Staghorn coral</name>
    <dbReference type="NCBI Taxonomy" id="6130"/>
    <lineage>
        <taxon>Eukaryota</taxon>
        <taxon>Metazoa</taxon>
        <taxon>Cnidaria</taxon>
        <taxon>Anthozoa</taxon>
        <taxon>Hexacorallia</taxon>
        <taxon>Scleractinia</taxon>
        <taxon>Astrocoeniina</taxon>
        <taxon>Acroporidae</taxon>
        <taxon>Acropora</taxon>
    </lineage>
</organism>
<reference evidence="2" key="2">
    <citation type="journal article" date="2023" name="Science">
        <title>Genomic signatures of disease resistance in endangered staghorn corals.</title>
        <authorList>
            <person name="Vollmer S.V."/>
            <person name="Selwyn J.D."/>
            <person name="Despard B.A."/>
            <person name="Roesel C.L."/>
        </authorList>
    </citation>
    <scope>NUCLEOTIDE SEQUENCE</scope>
    <source>
        <strain evidence="2">K2</strain>
    </source>
</reference>
<feature type="region of interest" description="Disordered" evidence="1">
    <location>
        <begin position="53"/>
        <end position="76"/>
    </location>
</feature>
<evidence type="ECO:0000256" key="1">
    <source>
        <dbReference type="SAM" id="MobiDB-lite"/>
    </source>
</evidence>
<sequence length="76" mass="8202">MANLKSLGLDYIPDNLDNAPCPAKANAKRMASLKSLGLRVGYIPPDLDNAPCPTKGSRPFTNQRYPVVGSWSKSGR</sequence>
<protein>
    <submittedName>
        <fullName evidence="2">Uncharacterized protein</fullName>
    </submittedName>
</protein>
<dbReference type="AlphaFoldDB" id="A0AAD9R008"/>
<dbReference type="EMBL" id="JARQWQ010000007">
    <property type="protein sequence ID" value="KAK2570643.1"/>
    <property type="molecule type" value="Genomic_DNA"/>
</dbReference>
<name>A0AAD9R008_ACRCE</name>